<dbReference type="SUPFAM" id="SSF55781">
    <property type="entry name" value="GAF domain-like"/>
    <property type="match status" value="1"/>
</dbReference>
<dbReference type="InterPro" id="IPR051448">
    <property type="entry name" value="CdaR-like_regulators"/>
</dbReference>
<proteinExistence type="predicted"/>
<protein>
    <submittedName>
        <fullName evidence="2">Transcriptional regulator</fullName>
    </submittedName>
</protein>
<organism evidence="2 3">
    <name type="scientific">Virgisporangium aurantiacum</name>
    <dbReference type="NCBI Taxonomy" id="175570"/>
    <lineage>
        <taxon>Bacteria</taxon>
        <taxon>Bacillati</taxon>
        <taxon>Actinomycetota</taxon>
        <taxon>Actinomycetes</taxon>
        <taxon>Micromonosporales</taxon>
        <taxon>Micromonosporaceae</taxon>
        <taxon>Virgisporangium</taxon>
    </lineage>
</organism>
<dbReference type="Proteomes" id="UP000612585">
    <property type="component" value="Unassembled WGS sequence"/>
</dbReference>
<evidence type="ECO:0000313" key="3">
    <source>
        <dbReference type="Proteomes" id="UP000612585"/>
    </source>
</evidence>
<feature type="domain" description="PucR C-terminal helix-turn-helix" evidence="1">
    <location>
        <begin position="275"/>
        <end position="333"/>
    </location>
</feature>
<dbReference type="Pfam" id="PF13556">
    <property type="entry name" value="HTH_30"/>
    <property type="match status" value="1"/>
</dbReference>
<dbReference type="EMBL" id="BOPG01000024">
    <property type="protein sequence ID" value="GIJ56306.1"/>
    <property type="molecule type" value="Genomic_DNA"/>
</dbReference>
<dbReference type="AlphaFoldDB" id="A0A8J4E018"/>
<evidence type="ECO:0000313" key="2">
    <source>
        <dbReference type="EMBL" id="GIJ56306.1"/>
    </source>
</evidence>
<reference evidence="2" key="1">
    <citation type="submission" date="2021-01" db="EMBL/GenBank/DDBJ databases">
        <title>Whole genome shotgun sequence of Virgisporangium aurantiacum NBRC 16421.</title>
        <authorList>
            <person name="Komaki H."/>
            <person name="Tamura T."/>
        </authorList>
    </citation>
    <scope>NUCLEOTIDE SEQUENCE</scope>
    <source>
        <strain evidence="2">NBRC 16421</strain>
    </source>
</reference>
<dbReference type="RefSeq" id="WP_203994410.1">
    <property type="nucleotide sequence ID" value="NZ_BOPG01000024.1"/>
</dbReference>
<dbReference type="InterPro" id="IPR025736">
    <property type="entry name" value="PucR_C-HTH_dom"/>
</dbReference>
<name>A0A8J4E018_9ACTN</name>
<evidence type="ECO:0000259" key="1">
    <source>
        <dbReference type="Pfam" id="PF13556"/>
    </source>
</evidence>
<dbReference type="Gene3D" id="1.10.10.2840">
    <property type="entry name" value="PucR C-terminal helix-turn-helix domain"/>
    <property type="match status" value="1"/>
</dbReference>
<keyword evidence="3" id="KW-1185">Reference proteome</keyword>
<accession>A0A8J4E018</accession>
<dbReference type="InterPro" id="IPR042070">
    <property type="entry name" value="PucR_C-HTH_sf"/>
</dbReference>
<sequence length="339" mass="35714">MPDSGQVQAAVDQLAATLGHAVLIEDGRHRPLWWSVQGEVDTVRAHTILQRTVGPEAVALVARMRLATATGPVRTPAVPEADMQARWCVPMRDGTDLLGYLWVLDGDGTVAPDQLPGLVACADLAASVLARQRASDQGHERRRSALLARLAKGADADAATELVALENLDADATVVVYGPARAGGWGLGAGLSVHLQPVPGDPPTSGPPLPLADLRRAVERADSTVRALRAGALLRTPSWDALGAWHLVVAAPADLSPGDIHPGVRALAALPRADLLTTARVVLELGGDVARATAELHIHRTTLYYRLDRIEAVAGVDLKAGPDRGDLLMALRLAAYREA</sequence>
<gene>
    <name evidence="2" type="ORF">Vau01_038220</name>
</gene>
<comment type="caution">
    <text evidence="2">The sequence shown here is derived from an EMBL/GenBank/DDBJ whole genome shotgun (WGS) entry which is preliminary data.</text>
</comment>
<dbReference type="PANTHER" id="PTHR33744">
    <property type="entry name" value="CARBOHYDRATE DIACID REGULATOR"/>
    <property type="match status" value="1"/>
</dbReference>
<dbReference type="PANTHER" id="PTHR33744:SF17">
    <property type="entry name" value="CONSERVED PROTEIN"/>
    <property type="match status" value="1"/>
</dbReference>